<dbReference type="AlphaFoldDB" id="A0A365H0G9"/>
<keyword evidence="6" id="KW-1185">Reference proteome</keyword>
<dbReference type="PROSITE" id="PS01124">
    <property type="entry name" value="HTH_ARAC_FAMILY_2"/>
    <property type="match status" value="1"/>
</dbReference>
<evidence type="ECO:0000313" key="6">
    <source>
        <dbReference type="Proteomes" id="UP000251891"/>
    </source>
</evidence>
<dbReference type="GO" id="GO:0003700">
    <property type="term" value="F:DNA-binding transcription factor activity"/>
    <property type="evidence" value="ECO:0007669"/>
    <property type="project" value="InterPro"/>
</dbReference>
<dbReference type="SMART" id="SM00342">
    <property type="entry name" value="HTH_ARAC"/>
    <property type="match status" value="1"/>
</dbReference>
<feature type="domain" description="HTH araC/xylS-type" evidence="4">
    <location>
        <begin position="225"/>
        <end position="326"/>
    </location>
</feature>
<dbReference type="Gene3D" id="1.10.10.60">
    <property type="entry name" value="Homeodomain-like"/>
    <property type="match status" value="1"/>
</dbReference>
<dbReference type="InterPro" id="IPR009057">
    <property type="entry name" value="Homeodomain-like_sf"/>
</dbReference>
<dbReference type="PANTHER" id="PTHR46796">
    <property type="entry name" value="HTH-TYPE TRANSCRIPTIONAL ACTIVATOR RHAS-RELATED"/>
    <property type="match status" value="1"/>
</dbReference>
<evidence type="ECO:0000256" key="3">
    <source>
        <dbReference type="ARBA" id="ARBA00023163"/>
    </source>
</evidence>
<evidence type="ECO:0000259" key="4">
    <source>
        <dbReference type="PROSITE" id="PS01124"/>
    </source>
</evidence>
<dbReference type="PROSITE" id="PS00041">
    <property type="entry name" value="HTH_ARAC_FAMILY_1"/>
    <property type="match status" value="1"/>
</dbReference>
<proteinExistence type="predicted"/>
<comment type="caution">
    <text evidence="5">The sequence shown here is derived from an EMBL/GenBank/DDBJ whole genome shotgun (WGS) entry which is preliminary data.</text>
</comment>
<dbReference type="InterPro" id="IPR018060">
    <property type="entry name" value="HTH_AraC"/>
</dbReference>
<dbReference type="EMBL" id="QLYX01000012">
    <property type="protein sequence ID" value="RAY12570.1"/>
    <property type="molecule type" value="Genomic_DNA"/>
</dbReference>
<dbReference type="OrthoDB" id="5464689at2"/>
<sequence length="326" mass="35717">MSDRPLPLAAHERFHTHDLDEARAEVGRAFCPHGLSLVGRGARLAARLHSTTFERTGLHYLDYGAEVRITPGELESFFLVQIPLAGAAEVSCGREQIVSTPELASVPSPTDPLSMRWGAGNPQLIVWIDRPALETHLGRLLARPAHRSIDFSLGMDLTLPAARSWLGTVDLLRREADGDGGMLDQPLVVKQFEELLMTQLLLAQPSNYTAALLGEQPRMAPPAVKRAMELIEAHAAEPLTVADIAEAVGVGVRALQEGFRRHLETTPLGYLREVRLTRVRADLVGSDPGVTTVTDVACRWGFFHAGRFSAAYRERFGESPSATLRR</sequence>
<evidence type="ECO:0000256" key="2">
    <source>
        <dbReference type="ARBA" id="ARBA00023125"/>
    </source>
</evidence>
<keyword evidence="3" id="KW-0804">Transcription</keyword>
<dbReference type="InterPro" id="IPR018062">
    <property type="entry name" value="HTH_AraC-typ_CS"/>
</dbReference>
<dbReference type="GO" id="GO:0043565">
    <property type="term" value="F:sequence-specific DNA binding"/>
    <property type="evidence" value="ECO:0007669"/>
    <property type="project" value="InterPro"/>
</dbReference>
<accession>A0A365H0G9</accession>
<keyword evidence="2" id="KW-0238">DNA-binding</keyword>
<evidence type="ECO:0000313" key="5">
    <source>
        <dbReference type="EMBL" id="RAY12570.1"/>
    </source>
</evidence>
<reference evidence="5 6" key="1">
    <citation type="submission" date="2018-06" db="EMBL/GenBank/DDBJ databases">
        <title>Actinomadura craniellae sp. nov. isolated from marine sponge Craniella sp.</title>
        <authorList>
            <person name="Li L."/>
            <person name="Xu Q.H."/>
            <person name="Lin H.W."/>
            <person name="Lu Y.H."/>
        </authorList>
    </citation>
    <scope>NUCLEOTIDE SEQUENCE [LARGE SCALE GENOMIC DNA]</scope>
    <source>
        <strain evidence="5 6">LHW63021</strain>
    </source>
</reference>
<keyword evidence="1" id="KW-0805">Transcription regulation</keyword>
<dbReference type="InterPro" id="IPR050204">
    <property type="entry name" value="AraC_XylS_family_regulators"/>
</dbReference>
<organism evidence="5 6">
    <name type="scientific">Actinomadura craniellae</name>
    <dbReference type="NCBI Taxonomy" id="2231787"/>
    <lineage>
        <taxon>Bacteria</taxon>
        <taxon>Bacillati</taxon>
        <taxon>Actinomycetota</taxon>
        <taxon>Actinomycetes</taxon>
        <taxon>Streptosporangiales</taxon>
        <taxon>Thermomonosporaceae</taxon>
        <taxon>Actinomadura</taxon>
    </lineage>
</organism>
<dbReference type="Pfam" id="PF12833">
    <property type="entry name" value="HTH_18"/>
    <property type="match status" value="1"/>
</dbReference>
<dbReference type="PANTHER" id="PTHR46796:SF12">
    <property type="entry name" value="HTH-TYPE DNA-BINDING TRANSCRIPTIONAL ACTIVATOR EUTR"/>
    <property type="match status" value="1"/>
</dbReference>
<dbReference type="SUPFAM" id="SSF46689">
    <property type="entry name" value="Homeodomain-like"/>
    <property type="match status" value="2"/>
</dbReference>
<dbReference type="Pfam" id="PF14525">
    <property type="entry name" value="AraC_binding_2"/>
    <property type="match status" value="1"/>
</dbReference>
<dbReference type="InterPro" id="IPR035418">
    <property type="entry name" value="AraC-bd_2"/>
</dbReference>
<name>A0A365H0G9_9ACTN</name>
<protein>
    <submittedName>
        <fullName evidence="5">AraC family transcriptional regulator</fullName>
    </submittedName>
</protein>
<evidence type="ECO:0000256" key="1">
    <source>
        <dbReference type="ARBA" id="ARBA00023015"/>
    </source>
</evidence>
<dbReference type="RefSeq" id="WP_111870177.1">
    <property type="nucleotide sequence ID" value="NZ_QLYX01000012.1"/>
</dbReference>
<dbReference type="Proteomes" id="UP000251891">
    <property type="component" value="Unassembled WGS sequence"/>
</dbReference>
<gene>
    <name evidence="5" type="ORF">DPM19_23495</name>
</gene>